<dbReference type="SUPFAM" id="SSF51905">
    <property type="entry name" value="FAD/NAD(P)-binding domain"/>
    <property type="match status" value="1"/>
</dbReference>
<dbReference type="InParanoid" id="A0A139WF96"/>
<organism evidence="2 3">
    <name type="scientific">Tribolium castaneum</name>
    <name type="common">Red flour beetle</name>
    <dbReference type="NCBI Taxonomy" id="7070"/>
    <lineage>
        <taxon>Eukaryota</taxon>
        <taxon>Metazoa</taxon>
        <taxon>Ecdysozoa</taxon>
        <taxon>Arthropoda</taxon>
        <taxon>Hexapoda</taxon>
        <taxon>Insecta</taxon>
        <taxon>Pterygota</taxon>
        <taxon>Neoptera</taxon>
        <taxon>Endopterygota</taxon>
        <taxon>Coleoptera</taxon>
        <taxon>Polyphaga</taxon>
        <taxon>Cucujiformia</taxon>
        <taxon>Tenebrionidae</taxon>
        <taxon>Tenebrionidae incertae sedis</taxon>
        <taxon>Tribolium</taxon>
    </lineage>
</organism>
<dbReference type="Proteomes" id="UP000007266">
    <property type="component" value="Linkage group 7"/>
</dbReference>
<proteinExistence type="predicted"/>
<keyword evidence="3" id="KW-1185">Reference proteome</keyword>
<dbReference type="EMBL" id="KQ971352">
    <property type="protein sequence ID" value="KYB26624.1"/>
    <property type="molecule type" value="Genomic_DNA"/>
</dbReference>
<dbReference type="PROSITE" id="PS50890">
    <property type="entry name" value="PUA"/>
    <property type="match status" value="1"/>
</dbReference>
<dbReference type="PANTHER" id="PTHR15192:SF8">
    <property type="entry name" value="FAD_NAD(P)-BINDING DOMAIN-CONTAINING PROTEIN"/>
    <property type="match status" value="1"/>
</dbReference>
<evidence type="ECO:0000256" key="1">
    <source>
        <dbReference type="SAM" id="MobiDB-lite"/>
    </source>
</evidence>
<feature type="region of interest" description="Disordered" evidence="1">
    <location>
        <begin position="208"/>
        <end position="230"/>
    </location>
</feature>
<dbReference type="eggNOG" id="ENOG502QRUQ">
    <property type="taxonomic scope" value="Eukaryota"/>
</dbReference>
<dbReference type="STRING" id="7070.A0A139WF96"/>
<sequence length="538" mass="59963">MKSGNSSDVVYKEVVIIGNGPSGIALSYMLSGNLPFLVSDSHPDEMLSMRLSSVVDRCLVKQDLGHLAAGIEGRSTNPVSLLLDALLHPCADIGVEMEPLVEFKKVGAEIDHVVLGKGPPGGSWHKMDPYILTLSLGTWMSLPGTPMNLSRYFINTATATNIAPLKGTRKERETIERLTENLERINDQSKPCRLSDAFNYLLSRGHRKHKPSRCCKRPREGLCQGQSPDRKRELRRDRSVSLSCDSISHCDSSSDSVSLELKNARVPFRITPVCDPEQKSNWVVETRNVESGETTIYHCKYLVLASGASDLPNRLEFSKVKPDPDWLFHDLRSLEYHLDHYIRSKGVEEIEPVLVVGAGLSAADAVIATRGRNIPVLHVFRNKTANLNKQLPENMYPEYHKVHQMMKDGGSTYPYYTAYPEYTLSNIDESSRSVILTSKSGETLKMRVSFAAVLIGSRPDLTFLPQEYNLAVKKDQPIDCKTNTLNINKLTHCVEGFDDLFAVGPLAGDNFVRFIPGGALAVVSELYRQNNDYCCRFT</sequence>
<evidence type="ECO:0000313" key="3">
    <source>
        <dbReference type="Proteomes" id="UP000007266"/>
    </source>
</evidence>
<dbReference type="AlphaFoldDB" id="A0A139WF96"/>
<gene>
    <name evidence="2" type="primary">AUGUSTUS-3.0.2_33575</name>
    <name evidence="2" type="ORF">TcasGA2_TC033575</name>
</gene>
<dbReference type="InterPro" id="IPR036188">
    <property type="entry name" value="FAD/NAD-bd_sf"/>
</dbReference>
<dbReference type="InterPro" id="IPR029731">
    <property type="entry name" value="OSGIN1/2"/>
</dbReference>
<dbReference type="OMA" id="MDLHDKE"/>
<reference evidence="2 3" key="1">
    <citation type="journal article" date="2008" name="Nature">
        <title>The genome of the model beetle and pest Tribolium castaneum.</title>
        <authorList>
            <consortium name="Tribolium Genome Sequencing Consortium"/>
            <person name="Richards S."/>
            <person name="Gibbs R.A."/>
            <person name="Weinstock G.M."/>
            <person name="Brown S.J."/>
            <person name="Denell R."/>
            <person name="Beeman R.W."/>
            <person name="Gibbs R."/>
            <person name="Beeman R.W."/>
            <person name="Brown S.J."/>
            <person name="Bucher G."/>
            <person name="Friedrich M."/>
            <person name="Grimmelikhuijzen C.J."/>
            <person name="Klingler M."/>
            <person name="Lorenzen M."/>
            <person name="Richards S."/>
            <person name="Roth S."/>
            <person name="Schroder R."/>
            <person name="Tautz D."/>
            <person name="Zdobnov E.M."/>
            <person name="Muzny D."/>
            <person name="Gibbs R.A."/>
            <person name="Weinstock G.M."/>
            <person name="Attaway T."/>
            <person name="Bell S."/>
            <person name="Buhay C.J."/>
            <person name="Chandrabose M.N."/>
            <person name="Chavez D."/>
            <person name="Clerk-Blankenburg K.P."/>
            <person name="Cree A."/>
            <person name="Dao M."/>
            <person name="Davis C."/>
            <person name="Chacko J."/>
            <person name="Dinh H."/>
            <person name="Dugan-Rocha S."/>
            <person name="Fowler G."/>
            <person name="Garner T.T."/>
            <person name="Garnes J."/>
            <person name="Gnirke A."/>
            <person name="Hawes A."/>
            <person name="Hernandez J."/>
            <person name="Hines S."/>
            <person name="Holder M."/>
            <person name="Hume J."/>
            <person name="Jhangiani S.N."/>
            <person name="Joshi V."/>
            <person name="Khan Z.M."/>
            <person name="Jackson L."/>
            <person name="Kovar C."/>
            <person name="Kowis A."/>
            <person name="Lee S."/>
            <person name="Lewis L.R."/>
            <person name="Margolis J."/>
            <person name="Morgan M."/>
            <person name="Nazareth L.V."/>
            <person name="Nguyen N."/>
            <person name="Okwuonu G."/>
            <person name="Parker D."/>
            <person name="Richards S."/>
            <person name="Ruiz S.J."/>
            <person name="Santibanez J."/>
            <person name="Savard J."/>
            <person name="Scherer S.E."/>
            <person name="Schneider B."/>
            <person name="Sodergren E."/>
            <person name="Tautz D."/>
            <person name="Vattahil S."/>
            <person name="Villasana D."/>
            <person name="White C.S."/>
            <person name="Wright R."/>
            <person name="Park Y."/>
            <person name="Beeman R.W."/>
            <person name="Lord J."/>
            <person name="Oppert B."/>
            <person name="Lorenzen M."/>
            <person name="Brown S."/>
            <person name="Wang L."/>
            <person name="Savard J."/>
            <person name="Tautz D."/>
            <person name="Richards S."/>
            <person name="Weinstock G."/>
            <person name="Gibbs R.A."/>
            <person name="Liu Y."/>
            <person name="Worley K."/>
            <person name="Weinstock G."/>
            <person name="Elsik C.G."/>
            <person name="Reese J.T."/>
            <person name="Elhaik E."/>
            <person name="Landan G."/>
            <person name="Graur D."/>
            <person name="Arensburger P."/>
            <person name="Atkinson P."/>
            <person name="Beeman R.W."/>
            <person name="Beidler J."/>
            <person name="Brown S.J."/>
            <person name="Demuth J.P."/>
            <person name="Drury D.W."/>
            <person name="Du Y.Z."/>
            <person name="Fujiwara H."/>
            <person name="Lorenzen M."/>
            <person name="Maselli V."/>
            <person name="Osanai M."/>
            <person name="Park Y."/>
            <person name="Robertson H.M."/>
            <person name="Tu Z."/>
            <person name="Wang J.J."/>
            <person name="Wang S."/>
            <person name="Richards S."/>
            <person name="Song H."/>
            <person name="Zhang L."/>
            <person name="Sodergren E."/>
            <person name="Werner D."/>
            <person name="Stanke M."/>
            <person name="Morgenstern B."/>
            <person name="Solovyev V."/>
            <person name="Kosarev P."/>
            <person name="Brown G."/>
            <person name="Chen H.C."/>
            <person name="Ermolaeva O."/>
            <person name="Hlavina W."/>
            <person name="Kapustin Y."/>
            <person name="Kiryutin B."/>
            <person name="Kitts P."/>
            <person name="Maglott D."/>
            <person name="Pruitt K."/>
            <person name="Sapojnikov V."/>
            <person name="Souvorov A."/>
            <person name="Mackey A.J."/>
            <person name="Waterhouse R.M."/>
            <person name="Wyder S."/>
            <person name="Zdobnov E.M."/>
            <person name="Zdobnov E.M."/>
            <person name="Wyder S."/>
            <person name="Kriventseva E.V."/>
            <person name="Kadowaki T."/>
            <person name="Bork P."/>
            <person name="Aranda M."/>
            <person name="Bao R."/>
            <person name="Beermann A."/>
            <person name="Berns N."/>
            <person name="Bolognesi R."/>
            <person name="Bonneton F."/>
            <person name="Bopp D."/>
            <person name="Brown S.J."/>
            <person name="Bucher G."/>
            <person name="Butts T."/>
            <person name="Chaumot A."/>
            <person name="Denell R.E."/>
            <person name="Ferrier D.E."/>
            <person name="Friedrich M."/>
            <person name="Gordon C.M."/>
            <person name="Jindra M."/>
            <person name="Klingler M."/>
            <person name="Lan Q."/>
            <person name="Lattorff H.M."/>
            <person name="Laudet V."/>
            <person name="von Levetsow C."/>
            <person name="Liu Z."/>
            <person name="Lutz R."/>
            <person name="Lynch J.A."/>
            <person name="da Fonseca R.N."/>
            <person name="Posnien N."/>
            <person name="Reuter R."/>
            <person name="Roth S."/>
            <person name="Savard J."/>
            <person name="Schinko J.B."/>
            <person name="Schmitt C."/>
            <person name="Schoppmeier M."/>
            <person name="Schroder R."/>
            <person name="Shippy T.D."/>
            <person name="Simonnet F."/>
            <person name="Marques-Souza H."/>
            <person name="Tautz D."/>
            <person name="Tomoyasu Y."/>
            <person name="Trauner J."/>
            <person name="Van der Zee M."/>
            <person name="Vervoort M."/>
            <person name="Wittkopp N."/>
            <person name="Wimmer E.A."/>
            <person name="Yang X."/>
            <person name="Jones A.K."/>
            <person name="Sattelle D.B."/>
            <person name="Ebert P.R."/>
            <person name="Nelson D."/>
            <person name="Scott J.G."/>
            <person name="Beeman R.W."/>
            <person name="Muthukrishnan S."/>
            <person name="Kramer K.J."/>
            <person name="Arakane Y."/>
            <person name="Beeman R.W."/>
            <person name="Zhu Q."/>
            <person name="Hogenkamp D."/>
            <person name="Dixit R."/>
            <person name="Oppert B."/>
            <person name="Jiang H."/>
            <person name="Zou Z."/>
            <person name="Marshall J."/>
            <person name="Elpidina E."/>
            <person name="Vinokurov K."/>
            <person name="Oppert C."/>
            <person name="Zou Z."/>
            <person name="Evans J."/>
            <person name="Lu Z."/>
            <person name="Zhao P."/>
            <person name="Sumathipala N."/>
            <person name="Altincicek B."/>
            <person name="Vilcinskas A."/>
            <person name="Williams M."/>
            <person name="Hultmark D."/>
            <person name="Hetru C."/>
            <person name="Jiang H."/>
            <person name="Grimmelikhuijzen C.J."/>
            <person name="Hauser F."/>
            <person name="Cazzamali G."/>
            <person name="Williamson M."/>
            <person name="Park Y."/>
            <person name="Li B."/>
            <person name="Tanaka Y."/>
            <person name="Predel R."/>
            <person name="Neupert S."/>
            <person name="Schachtner J."/>
            <person name="Verleyen P."/>
            <person name="Raible F."/>
            <person name="Bork P."/>
            <person name="Friedrich M."/>
            <person name="Walden K.K."/>
            <person name="Robertson H.M."/>
            <person name="Angeli S."/>
            <person name="Foret S."/>
            <person name="Bucher G."/>
            <person name="Schuetz S."/>
            <person name="Maleszka R."/>
            <person name="Wimmer E.A."/>
            <person name="Beeman R.W."/>
            <person name="Lorenzen M."/>
            <person name="Tomoyasu Y."/>
            <person name="Miller S.C."/>
            <person name="Grossmann D."/>
            <person name="Bucher G."/>
        </authorList>
    </citation>
    <scope>NUCLEOTIDE SEQUENCE [LARGE SCALE GENOMIC DNA]</scope>
    <source>
        <strain evidence="2 3">Georgia GA2</strain>
    </source>
</reference>
<name>A0A139WF96_TRICA</name>
<dbReference type="PANTHER" id="PTHR15192">
    <property type="entry name" value="PROTEIN CBG05349"/>
    <property type="match status" value="1"/>
</dbReference>
<reference evidence="2 3" key="2">
    <citation type="journal article" date="2010" name="Nucleic Acids Res.">
        <title>BeetleBase in 2010: revisions to provide comprehensive genomic information for Tribolium castaneum.</title>
        <authorList>
            <person name="Kim H.S."/>
            <person name="Murphy T."/>
            <person name="Xia J."/>
            <person name="Caragea D."/>
            <person name="Park Y."/>
            <person name="Beeman R.W."/>
            <person name="Lorenzen M.D."/>
            <person name="Butcher S."/>
            <person name="Manak J.R."/>
            <person name="Brown S.J."/>
        </authorList>
    </citation>
    <scope>GENOME REANNOTATION</scope>
    <source>
        <strain evidence="2 3">Georgia GA2</strain>
    </source>
</reference>
<dbReference type="Gene3D" id="3.50.50.60">
    <property type="entry name" value="FAD/NAD(P)-binding domain"/>
    <property type="match status" value="1"/>
</dbReference>
<evidence type="ECO:0000313" key="2">
    <source>
        <dbReference type="EMBL" id="KYB26624.1"/>
    </source>
</evidence>
<accession>A0A139WF96</accession>
<protein>
    <submittedName>
        <fullName evidence="2">Uncharacterized protein</fullName>
    </submittedName>
</protein>